<protein>
    <submittedName>
        <fullName evidence="1">Uncharacterized protein</fullName>
    </submittedName>
</protein>
<dbReference type="EMBL" id="JAZHXI010000022">
    <property type="protein sequence ID" value="KAL2060422.1"/>
    <property type="molecule type" value="Genomic_DNA"/>
</dbReference>
<evidence type="ECO:0000313" key="2">
    <source>
        <dbReference type="Proteomes" id="UP001595075"/>
    </source>
</evidence>
<sequence length="229" mass="25476">MYKVVLSPAAQTIPIRAKRITKTKGSLNTIIELNLKRCRVEEEGAGANRGDRATTALLLLRLFGRHQDRWIMHPKEFSPSSNFIVLVAPGHDDCIKDVEEARSQKTSFMPIRMSSRMAASPALLLLAHCCSILPCQVDPFVSLRLCLLTSWGNSHPEVPIFKIAPSFLANYHTNNLLLACPLFSSRTLSNVTTAIPKFRPSSDGQESKRALLVTVSQKEIFVARLIPRV</sequence>
<name>A0ABR4BSS8_9HELO</name>
<accession>A0ABR4BSS8</accession>
<dbReference type="Proteomes" id="UP001595075">
    <property type="component" value="Unassembled WGS sequence"/>
</dbReference>
<evidence type="ECO:0000313" key="1">
    <source>
        <dbReference type="EMBL" id="KAL2060422.1"/>
    </source>
</evidence>
<organism evidence="1 2">
    <name type="scientific">Oculimacula yallundae</name>
    <dbReference type="NCBI Taxonomy" id="86028"/>
    <lineage>
        <taxon>Eukaryota</taxon>
        <taxon>Fungi</taxon>
        <taxon>Dikarya</taxon>
        <taxon>Ascomycota</taxon>
        <taxon>Pezizomycotina</taxon>
        <taxon>Leotiomycetes</taxon>
        <taxon>Helotiales</taxon>
        <taxon>Ploettnerulaceae</taxon>
        <taxon>Oculimacula</taxon>
    </lineage>
</organism>
<reference evidence="1 2" key="1">
    <citation type="journal article" date="2024" name="Commun. Biol.">
        <title>Comparative genomic analysis of thermophilic fungi reveals convergent evolutionary adaptations and gene losses.</title>
        <authorList>
            <person name="Steindorff A.S."/>
            <person name="Aguilar-Pontes M.V."/>
            <person name="Robinson A.J."/>
            <person name="Andreopoulos B."/>
            <person name="LaButti K."/>
            <person name="Kuo A."/>
            <person name="Mondo S."/>
            <person name="Riley R."/>
            <person name="Otillar R."/>
            <person name="Haridas S."/>
            <person name="Lipzen A."/>
            <person name="Grimwood J."/>
            <person name="Schmutz J."/>
            <person name="Clum A."/>
            <person name="Reid I.D."/>
            <person name="Moisan M.C."/>
            <person name="Butler G."/>
            <person name="Nguyen T.T.M."/>
            <person name="Dewar K."/>
            <person name="Conant G."/>
            <person name="Drula E."/>
            <person name="Henrissat B."/>
            <person name="Hansel C."/>
            <person name="Singer S."/>
            <person name="Hutchinson M.I."/>
            <person name="de Vries R.P."/>
            <person name="Natvig D.O."/>
            <person name="Powell A.J."/>
            <person name="Tsang A."/>
            <person name="Grigoriev I.V."/>
        </authorList>
    </citation>
    <scope>NUCLEOTIDE SEQUENCE [LARGE SCALE GENOMIC DNA]</scope>
    <source>
        <strain evidence="1 2">CBS 494.80</strain>
    </source>
</reference>
<gene>
    <name evidence="1" type="ORF">VTL71DRAFT_9452</name>
</gene>
<proteinExistence type="predicted"/>
<keyword evidence="2" id="KW-1185">Reference proteome</keyword>
<comment type="caution">
    <text evidence="1">The sequence shown here is derived from an EMBL/GenBank/DDBJ whole genome shotgun (WGS) entry which is preliminary data.</text>
</comment>